<feature type="compositionally biased region" description="Low complexity" evidence="6">
    <location>
        <begin position="204"/>
        <end position="215"/>
    </location>
</feature>
<protein>
    <recommendedName>
        <fullName evidence="7">BZIP domain-containing protein</fullName>
    </recommendedName>
</protein>
<dbReference type="InterPro" id="IPR004827">
    <property type="entry name" value="bZIP"/>
</dbReference>
<dbReference type="GO" id="GO:0005634">
    <property type="term" value="C:nucleus"/>
    <property type="evidence" value="ECO:0007669"/>
    <property type="project" value="UniProtKB-SubCell"/>
</dbReference>
<keyword evidence="5" id="KW-0539">Nucleus</keyword>
<organism evidence="8 9">
    <name type="scientific">Absidia repens</name>
    <dbReference type="NCBI Taxonomy" id="90262"/>
    <lineage>
        <taxon>Eukaryota</taxon>
        <taxon>Fungi</taxon>
        <taxon>Fungi incertae sedis</taxon>
        <taxon>Mucoromycota</taxon>
        <taxon>Mucoromycotina</taxon>
        <taxon>Mucoromycetes</taxon>
        <taxon>Mucorales</taxon>
        <taxon>Cunninghamellaceae</taxon>
        <taxon>Absidia</taxon>
    </lineage>
</organism>
<dbReference type="Pfam" id="PF07716">
    <property type="entry name" value="bZIP_2"/>
    <property type="match status" value="1"/>
</dbReference>
<dbReference type="STRING" id="90262.A0A1X2I9Z7"/>
<dbReference type="PANTHER" id="PTHR13044">
    <property type="entry name" value="ACTIVATING TRANSCRIPTION FACTOR ATF 4/5"/>
    <property type="match status" value="1"/>
</dbReference>
<keyword evidence="9" id="KW-1185">Reference proteome</keyword>
<accession>A0A1X2I9Z7</accession>
<evidence type="ECO:0000259" key="7">
    <source>
        <dbReference type="PROSITE" id="PS00036"/>
    </source>
</evidence>
<feature type="region of interest" description="Disordered" evidence="6">
    <location>
        <begin position="181"/>
        <end position="272"/>
    </location>
</feature>
<dbReference type="PROSITE" id="PS00036">
    <property type="entry name" value="BZIP_BASIC"/>
    <property type="match status" value="1"/>
</dbReference>
<dbReference type="CDD" id="cd14705">
    <property type="entry name" value="bZIP_Zip1"/>
    <property type="match status" value="1"/>
</dbReference>
<gene>
    <name evidence="8" type="ORF">BCR42DRAFT_440127</name>
</gene>
<name>A0A1X2I9Z7_9FUNG</name>
<evidence type="ECO:0000256" key="1">
    <source>
        <dbReference type="ARBA" id="ARBA00004123"/>
    </source>
</evidence>
<dbReference type="InterPro" id="IPR046347">
    <property type="entry name" value="bZIP_sf"/>
</dbReference>
<dbReference type="Gene3D" id="1.20.5.170">
    <property type="match status" value="1"/>
</dbReference>
<reference evidence="8 9" key="1">
    <citation type="submission" date="2016-07" db="EMBL/GenBank/DDBJ databases">
        <title>Pervasive Adenine N6-methylation of Active Genes in Fungi.</title>
        <authorList>
            <consortium name="DOE Joint Genome Institute"/>
            <person name="Mondo S.J."/>
            <person name="Dannebaum R.O."/>
            <person name="Kuo R.C."/>
            <person name="Labutti K."/>
            <person name="Haridas S."/>
            <person name="Kuo A."/>
            <person name="Salamov A."/>
            <person name="Ahrendt S.R."/>
            <person name="Lipzen A."/>
            <person name="Sullivan W."/>
            <person name="Andreopoulos W.B."/>
            <person name="Clum A."/>
            <person name="Lindquist E."/>
            <person name="Daum C."/>
            <person name="Ramamoorthy G.K."/>
            <person name="Gryganskyi A."/>
            <person name="Culley D."/>
            <person name="Magnuson J.K."/>
            <person name="James T.Y."/>
            <person name="O'Malley M.A."/>
            <person name="Stajich J.E."/>
            <person name="Spatafora J.W."/>
            <person name="Visel A."/>
            <person name="Grigoriev I.V."/>
        </authorList>
    </citation>
    <scope>NUCLEOTIDE SEQUENCE [LARGE SCALE GENOMIC DNA]</scope>
    <source>
        <strain evidence="8 9">NRRL 1336</strain>
    </source>
</reference>
<keyword evidence="3" id="KW-0238">DNA-binding</keyword>
<evidence type="ECO:0000256" key="5">
    <source>
        <dbReference type="ARBA" id="ARBA00023242"/>
    </source>
</evidence>
<keyword evidence="2" id="KW-0805">Transcription regulation</keyword>
<evidence type="ECO:0000256" key="4">
    <source>
        <dbReference type="ARBA" id="ARBA00023163"/>
    </source>
</evidence>
<dbReference type="GO" id="GO:0000977">
    <property type="term" value="F:RNA polymerase II transcription regulatory region sequence-specific DNA binding"/>
    <property type="evidence" value="ECO:0007669"/>
    <property type="project" value="TreeGrafter"/>
</dbReference>
<dbReference type="OrthoDB" id="1939598at2759"/>
<dbReference type="AlphaFoldDB" id="A0A1X2I9Z7"/>
<dbReference type="Proteomes" id="UP000193560">
    <property type="component" value="Unassembled WGS sequence"/>
</dbReference>
<evidence type="ECO:0000256" key="2">
    <source>
        <dbReference type="ARBA" id="ARBA00023015"/>
    </source>
</evidence>
<sequence length="344" mass="38965">MNCDQHLPMEDGTWSSHMEGLDNVTEPITILTDAELQNQLSRYATTQFTFDDLPHIPVENKPDTFNHMNIHPSVHPNYPLPNLVIDTMNNNDPCSSTISSPYDPQQHYFTPISSLPTSPTLNDLGNYYKTSPPYSSLMLSPMSHQPQPQQIFPIQGPETHYVPQFQDASLITTNKCTKKQPAARCRGITPSTTRGRPQQRQRTARVPMTTPTTTTHEAEPNANSSMIHEMANDTIHSNDNNNNDDDDGNDDDINYLIAPSRDDPNTLGATTEPMPAVRLSKRQRNTAASARFRIKKKLREQCLQRTACEMTNKAIFMENRVHELEREVKWLKELLVTKNGCSYC</sequence>
<feature type="compositionally biased region" description="Acidic residues" evidence="6">
    <location>
        <begin position="242"/>
        <end position="253"/>
    </location>
</feature>
<proteinExistence type="predicted"/>
<dbReference type="SUPFAM" id="SSF57959">
    <property type="entry name" value="Leucine zipper domain"/>
    <property type="match status" value="1"/>
</dbReference>
<evidence type="ECO:0000313" key="9">
    <source>
        <dbReference type="Proteomes" id="UP000193560"/>
    </source>
</evidence>
<comment type="subcellular location">
    <subcellularLocation>
        <location evidence="1">Nucleus</location>
    </subcellularLocation>
</comment>
<feature type="domain" description="BZIP" evidence="7">
    <location>
        <begin position="281"/>
        <end position="295"/>
    </location>
</feature>
<keyword evidence="4" id="KW-0804">Transcription</keyword>
<evidence type="ECO:0000256" key="3">
    <source>
        <dbReference type="ARBA" id="ARBA00023125"/>
    </source>
</evidence>
<evidence type="ECO:0000313" key="8">
    <source>
        <dbReference type="EMBL" id="ORZ12354.1"/>
    </source>
</evidence>
<dbReference type="EMBL" id="MCGE01000019">
    <property type="protein sequence ID" value="ORZ12354.1"/>
    <property type="molecule type" value="Genomic_DNA"/>
</dbReference>
<evidence type="ECO:0000256" key="6">
    <source>
        <dbReference type="SAM" id="MobiDB-lite"/>
    </source>
</evidence>
<comment type="caution">
    <text evidence="8">The sequence shown here is derived from an EMBL/GenBank/DDBJ whole genome shotgun (WGS) entry which is preliminary data.</text>
</comment>
<dbReference type="PANTHER" id="PTHR13044:SF14">
    <property type="entry name" value="CRYPTOCEPHAL, ISOFORM A"/>
    <property type="match status" value="1"/>
</dbReference>
<dbReference type="GO" id="GO:0001228">
    <property type="term" value="F:DNA-binding transcription activator activity, RNA polymerase II-specific"/>
    <property type="evidence" value="ECO:0007669"/>
    <property type="project" value="TreeGrafter"/>
</dbReference>